<gene>
    <name evidence="1" type="ORF">SAMN05421739_106120</name>
</gene>
<keyword evidence="2" id="KW-1185">Reference proteome</keyword>
<evidence type="ECO:0000313" key="2">
    <source>
        <dbReference type="Proteomes" id="UP000198724"/>
    </source>
</evidence>
<reference evidence="2" key="1">
    <citation type="submission" date="2016-10" db="EMBL/GenBank/DDBJ databases">
        <authorList>
            <person name="Varghese N."/>
            <person name="Submissions S."/>
        </authorList>
    </citation>
    <scope>NUCLEOTIDE SEQUENCE [LARGE SCALE GENOMIC DNA]</scope>
    <source>
        <strain evidence="2">LP51</strain>
    </source>
</reference>
<name>A0A1I2XLC2_9BACT</name>
<organism evidence="1 2">
    <name type="scientific">Pontibacter chinhatensis</name>
    <dbReference type="NCBI Taxonomy" id="1436961"/>
    <lineage>
        <taxon>Bacteria</taxon>
        <taxon>Pseudomonadati</taxon>
        <taxon>Bacteroidota</taxon>
        <taxon>Cytophagia</taxon>
        <taxon>Cytophagales</taxon>
        <taxon>Hymenobacteraceae</taxon>
        <taxon>Pontibacter</taxon>
    </lineage>
</organism>
<sequence>MKKGSQKLLRAFQVDQRSELSNLFHNDLTSLSVFLGVR</sequence>
<accession>A0A1I2XLC2</accession>
<dbReference type="Proteomes" id="UP000198724">
    <property type="component" value="Unassembled WGS sequence"/>
</dbReference>
<protein>
    <submittedName>
        <fullName evidence="1">Uncharacterized protein</fullName>
    </submittedName>
</protein>
<dbReference type="AlphaFoldDB" id="A0A1I2XLC2"/>
<evidence type="ECO:0000313" key="1">
    <source>
        <dbReference type="EMBL" id="SFH14294.1"/>
    </source>
</evidence>
<proteinExistence type="predicted"/>
<dbReference type="EMBL" id="FOOT01000006">
    <property type="protein sequence ID" value="SFH14294.1"/>
    <property type="molecule type" value="Genomic_DNA"/>
</dbReference>